<dbReference type="InterPro" id="IPR029057">
    <property type="entry name" value="PRTase-like"/>
</dbReference>
<dbReference type="Gene3D" id="3.40.50.2020">
    <property type="match status" value="1"/>
</dbReference>
<dbReference type="Proteomes" id="UP000316343">
    <property type="component" value="Unassembled WGS sequence"/>
</dbReference>
<protein>
    <submittedName>
        <fullName evidence="2">Phosphoribosyltransferase</fullName>
    </submittedName>
</protein>
<dbReference type="Pfam" id="PF00156">
    <property type="entry name" value="Pribosyltran"/>
    <property type="match status" value="1"/>
</dbReference>
<evidence type="ECO:0000313" key="2">
    <source>
        <dbReference type="EMBL" id="TRD11623.1"/>
    </source>
</evidence>
<dbReference type="Gene3D" id="3.30.1310.20">
    <property type="entry name" value="PRTase-like"/>
    <property type="match status" value="1"/>
</dbReference>
<reference evidence="2 3" key="1">
    <citation type="submission" date="2019-06" db="EMBL/GenBank/DDBJ databases">
        <title>Erythrobacter insulae sp. nov., isolated from a tidal flat.</title>
        <authorList>
            <person name="Yoon J.-H."/>
        </authorList>
    </citation>
    <scope>NUCLEOTIDE SEQUENCE [LARGE SCALE GENOMIC DNA]</scope>
    <source>
        <strain evidence="2 3">JBTF-M21</strain>
    </source>
</reference>
<keyword evidence="3" id="KW-1185">Reference proteome</keyword>
<dbReference type="RefSeq" id="WP_142787897.1">
    <property type="nucleotide sequence ID" value="NZ_VHJK01000001.1"/>
</dbReference>
<gene>
    <name evidence="2" type="ORF">FGU71_06930</name>
</gene>
<dbReference type="OrthoDB" id="9810066at2"/>
<dbReference type="CDD" id="cd06223">
    <property type="entry name" value="PRTases_typeI"/>
    <property type="match status" value="1"/>
</dbReference>
<feature type="domain" description="Phosphoribosyltransferase" evidence="1">
    <location>
        <begin position="11"/>
        <end position="181"/>
    </location>
</feature>
<evidence type="ECO:0000259" key="1">
    <source>
        <dbReference type="Pfam" id="PF00156"/>
    </source>
</evidence>
<dbReference type="AlphaFoldDB" id="A0A547PBV6"/>
<evidence type="ECO:0000313" key="3">
    <source>
        <dbReference type="Proteomes" id="UP000316343"/>
    </source>
</evidence>
<comment type="caution">
    <text evidence="2">The sequence shown here is derived from an EMBL/GenBank/DDBJ whole genome shotgun (WGS) entry which is preliminary data.</text>
</comment>
<dbReference type="GO" id="GO:0016757">
    <property type="term" value="F:glycosyltransferase activity"/>
    <property type="evidence" value="ECO:0007669"/>
    <property type="project" value="UniProtKB-KW"/>
</dbReference>
<dbReference type="SUPFAM" id="SSF53271">
    <property type="entry name" value="PRTase-like"/>
    <property type="match status" value="1"/>
</dbReference>
<dbReference type="EMBL" id="VHJK01000001">
    <property type="protein sequence ID" value="TRD11623.1"/>
    <property type="molecule type" value="Genomic_DNA"/>
</dbReference>
<name>A0A547PBV6_9SPHN</name>
<keyword evidence="2" id="KW-0808">Transferase</keyword>
<organism evidence="2 3">
    <name type="scientific">Erythrobacter insulae</name>
    <dbReference type="NCBI Taxonomy" id="2584124"/>
    <lineage>
        <taxon>Bacteria</taxon>
        <taxon>Pseudomonadati</taxon>
        <taxon>Pseudomonadota</taxon>
        <taxon>Alphaproteobacteria</taxon>
        <taxon>Sphingomonadales</taxon>
        <taxon>Erythrobacteraceae</taxon>
        <taxon>Erythrobacter/Porphyrobacter group</taxon>
        <taxon>Erythrobacter</taxon>
    </lineage>
</organism>
<dbReference type="InterPro" id="IPR000836">
    <property type="entry name" value="PRTase_dom"/>
</dbReference>
<proteinExistence type="predicted"/>
<keyword evidence="2" id="KW-0328">Glycosyltransferase</keyword>
<sequence length="220" mass="23430">MAEFADRQDAGRQLAQALLELDLPDPVVLALPRGGVPLGFEIAKELDAPLDLIMVRKIGAPGHAEFGIGAVADGTDPYVVIDKDMAQAVGADLAYLQRVLEQNIAEIGRRRIAYGIEHPVPLKGRTAIVVDDGIATGNTVKAALKAIARASPARVILAVPVAAQDTLTKIRPLCDQIICLHAPRAFQSVGVHYADFGQITDAQVVTLLNRVRRSKGVVPN</sequence>
<accession>A0A547PBV6</accession>